<keyword evidence="1" id="KW-0472">Membrane</keyword>
<gene>
    <name evidence="2" type="ORF">MKZ38_001649</name>
</gene>
<keyword evidence="1" id="KW-0812">Transmembrane</keyword>
<dbReference type="Proteomes" id="UP001201980">
    <property type="component" value="Unassembled WGS sequence"/>
</dbReference>
<proteinExistence type="predicted"/>
<evidence type="ECO:0008006" key="4">
    <source>
        <dbReference type="Google" id="ProtNLM"/>
    </source>
</evidence>
<accession>A0AAD5REV9</accession>
<evidence type="ECO:0000313" key="3">
    <source>
        <dbReference type="Proteomes" id="UP001201980"/>
    </source>
</evidence>
<evidence type="ECO:0000313" key="2">
    <source>
        <dbReference type="EMBL" id="KAJ2890594.1"/>
    </source>
</evidence>
<organism evidence="2 3">
    <name type="scientific">Zalerion maritima</name>
    <dbReference type="NCBI Taxonomy" id="339359"/>
    <lineage>
        <taxon>Eukaryota</taxon>
        <taxon>Fungi</taxon>
        <taxon>Dikarya</taxon>
        <taxon>Ascomycota</taxon>
        <taxon>Pezizomycotina</taxon>
        <taxon>Sordariomycetes</taxon>
        <taxon>Lulworthiomycetidae</taxon>
        <taxon>Lulworthiales</taxon>
        <taxon>Lulworthiaceae</taxon>
        <taxon>Zalerion</taxon>
    </lineage>
</organism>
<reference evidence="2" key="1">
    <citation type="submission" date="2022-07" db="EMBL/GenBank/DDBJ databases">
        <title>Draft genome sequence of Zalerion maritima ATCC 34329, a (micro)plastics degrading marine fungus.</title>
        <authorList>
            <person name="Paco A."/>
            <person name="Goncalves M.F.M."/>
            <person name="Rocha-Santos T.A.P."/>
            <person name="Alves A."/>
        </authorList>
    </citation>
    <scope>NUCLEOTIDE SEQUENCE</scope>
    <source>
        <strain evidence="2">ATCC 34329</strain>
    </source>
</reference>
<keyword evidence="3" id="KW-1185">Reference proteome</keyword>
<feature type="transmembrane region" description="Helical" evidence="1">
    <location>
        <begin position="57"/>
        <end position="78"/>
    </location>
</feature>
<protein>
    <recommendedName>
        <fullName evidence="4">Transmembrane protein</fullName>
    </recommendedName>
</protein>
<dbReference type="EMBL" id="JAKWBI020001461">
    <property type="protein sequence ID" value="KAJ2890594.1"/>
    <property type="molecule type" value="Genomic_DNA"/>
</dbReference>
<comment type="caution">
    <text evidence="2">The sequence shown here is derived from an EMBL/GenBank/DDBJ whole genome shotgun (WGS) entry which is preliminary data.</text>
</comment>
<name>A0AAD5REV9_9PEZI</name>
<dbReference type="AlphaFoldDB" id="A0AAD5REV9"/>
<evidence type="ECO:0000256" key="1">
    <source>
        <dbReference type="SAM" id="Phobius"/>
    </source>
</evidence>
<keyword evidence="1" id="KW-1133">Transmembrane helix</keyword>
<sequence>MQLPLPSRDNTKPKNAIHVIARSGVKIIQDIANDITEGVDDATRDAADKVSIFHVDWSSVAIGMSIMGIVLIGILACWTHRSCKKRKETKKEKPKSVQLPV</sequence>